<keyword evidence="5 9" id="KW-0479">Metal-binding</keyword>
<dbReference type="Proteomes" id="UP000286003">
    <property type="component" value="Unassembled WGS sequence"/>
</dbReference>
<feature type="binding site" evidence="9">
    <location>
        <position position="42"/>
    </location>
    <ligand>
        <name>[4Fe-4S] cluster</name>
        <dbReference type="ChEBI" id="CHEBI:49883"/>
        <label>1</label>
    </ligand>
</feature>
<dbReference type="GO" id="GO:0009249">
    <property type="term" value="P:protein lipoylation"/>
    <property type="evidence" value="ECO:0007669"/>
    <property type="project" value="UniProtKB-UniRule"/>
</dbReference>
<evidence type="ECO:0000256" key="5">
    <source>
        <dbReference type="ARBA" id="ARBA00022723"/>
    </source>
</evidence>
<comment type="catalytic activity">
    <reaction evidence="8 9">
        <text>[[Fe-S] cluster scaffold protein carrying a second [4Fe-4S](2+) cluster] + N(6)-octanoyl-L-lysyl-[protein] + 2 oxidized [2Fe-2S]-[ferredoxin] + 2 S-adenosyl-L-methionine + 4 H(+) = [[Fe-S] cluster scaffold protein] + N(6)-[(R)-dihydrolipoyl]-L-lysyl-[protein] + 4 Fe(3+) + 2 hydrogen sulfide + 2 5'-deoxyadenosine + 2 L-methionine + 2 reduced [2Fe-2S]-[ferredoxin]</text>
        <dbReference type="Rhea" id="RHEA:16585"/>
        <dbReference type="Rhea" id="RHEA-COMP:9928"/>
        <dbReference type="Rhea" id="RHEA-COMP:10000"/>
        <dbReference type="Rhea" id="RHEA-COMP:10001"/>
        <dbReference type="Rhea" id="RHEA-COMP:10475"/>
        <dbReference type="Rhea" id="RHEA-COMP:14568"/>
        <dbReference type="Rhea" id="RHEA-COMP:14569"/>
        <dbReference type="ChEBI" id="CHEBI:15378"/>
        <dbReference type="ChEBI" id="CHEBI:17319"/>
        <dbReference type="ChEBI" id="CHEBI:29034"/>
        <dbReference type="ChEBI" id="CHEBI:29919"/>
        <dbReference type="ChEBI" id="CHEBI:33722"/>
        <dbReference type="ChEBI" id="CHEBI:33737"/>
        <dbReference type="ChEBI" id="CHEBI:33738"/>
        <dbReference type="ChEBI" id="CHEBI:57844"/>
        <dbReference type="ChEBI" id="CHEBI:59789"/>
        <dbReference type="ChEBI" id="CHEBI:78809"/>
        <dbReference type="ChEBI" id="CHEBI:83100"/>
        <dbReference type="EC" id="2.8.1.8"/>
    </reaction>
</comment>
<dbReference type="FunFam" id="3.20.20.70:FF:000040">
    <property type="entry name" value="Lipoyl synthase"/>
    <property type="match status" value="1"/>
</dbReference>
<feature type="domain" description="Radical SAM core" evidence="10">
    <location>
        <begin position="49"/>
        <end position="263"/>
    </location>
</feature>
<dbReference type="PANTHER" id="PTHR10949">
    <property type="entry name" value="LIPOYL SYNTHASE"/>
    <property type="match status" value="1"/>
</dbReference>
<dbReference type="NCBIfam" id="NF004019">
    <property type="entry name" value="PRK05481.1"/>
    <property type="match status" value="1"/>
</dbReference>
<dbReference type="PROSITE" id="PS51918">
    <property type="entry name" value="RADICAL_SAM"/>
    <property type="match status" value="1"/>
</dbReference>
<evidence type="ECO:0000256" key="4">
    <source>
        <dbReference type="ARBA" id="ARBA00022691"/>
    </source>
</evidence>
<dbReference type="AlphaFoldDB" id="A0AB37MCH3"/>
<dbReference type="SFLD" id="SFLDS00029">
    <property type="entry name" value="Radical_SAM"/>
    <property type="match status" value="1"/>
</dbReference>
<comment type="cofactor">
    <cofactor evidence="9">
        <name>[4Fe-4S] cluster</name>
        <dbReference type="ChEBI" id="CHEBI:49883"/>
    </cofactor>
    <text evidence="9">Binds 2 [4Fe-4S] clusters per subunit. One cluster is coordinated with 3 cysteines and an exchangeable S-adenosyl-L-methionine.</text>
</comment>
<evidence type="ECO:0000256" key="9">
    <source>
        <dbReference type="HAMAP-Rule" id="MF_00206"/>
    </source>
</evidence>
<keyword evidence="6 9" id="KW-0408">Iron</keyword>
<dbReference type="PIRSF" id="PIRSF005963">
    <property type="entry name" value="Lipoyl_synth"/>
    <property type="match status" value="1"/>
</dbReference>
<feature type="binding site" evidence="9">
    <location>
        <position position="67"/>
    </location>
    <ligand>
        <name>[4Fe-4S] cluster</name>
        <dbReference type="ChEBI" id="CHEBI:49883"/>
        <label>2</label>
        <note>4Fe-4S-S-AdoMet</note>
    </ligand>
</feature>
<comment type="caution">
    <text evidence="11">The sequence shown here is derived from an EMBL/GenBank/DDBJ whole genome shotgun (WGS) entry which is preliminary data.</text>
</comment>
<keyword evidence="1 9" id="KW-0004">4Fe-4S</keyword>
<evidence type="ECO:0000256" key="3">
    <source>
        <dbReference type="ARBA" id="ARBA00022679"/>
    </source>
</evidence>
<evidence type="ECO:0000256" key="2">
    <source>
        <dbReference type="ARBA" id="ARBA00022490"/>
    </source>
</evidence>
<keyword evidence="2 9" id="KW-0963">Cytoplasm</keyword>
<protein>
    <recommendedName>
        <fullName evidence="9">Lipoyl synthase</fullName>
        <ecNumber evidence="9">2.8.1.8</ecNumber>
    </recommendedName>
    <alternativeName>
        <fullName evidence="9">Lip-syn</fullName>
        <shortName evidence="9">LS</shortName>
    </alternativeName>
    <alternativeName>
        <fullName evidence="9">Lipoate synthase</fullName>
    </alternativeName>
    <alternativeName>
        <fullName evidence="9">Lipoic acid synthase</fullName>
    </alternativeName>
    <alternativeName>
        <fullName evidence="9">Sulfur insertion protein LipA</fullName>
    </alternativeName>
</protein>
<dbReference type="NCBIfam" id="NF009544">
    <property type="entry name" value="PRK12928.1"/>
    <property type="match status" value="1"/>
</dbReference>
<feature type="binding site" evidence="9">
    <location>
        <position position="274"/>
    </location>
    <ligand>
        <name>[4Fe-4S] cluster</name>
        <dbReference type="ChEBI" id="CHEBI:49883"/>
        <label>1</label>
    </ligand>
</feature>
<feature type="binding site" evidence="9">
    <location>
        <position position="48"/>
    </location>
    <ligand>
        <name>[4Fe-4S] cluster</name>
        <dbReference type="ChEBI" id="CHEBI:49883"/>
        <label>1</label>
    </ligand>
</feature>
<dbReference type="Gene3D" id="3.20.20.70">
    <property type="entry name" value="Aldolase class I"/>
    <property type="match status" value="1"/>
</dbReference>
<dbReference type="GO" id="GO:0051539">
    <property type="term" value="F:4 iron, 4 sulfur cluster binding"/>
    <property type="evidence" value="ECO:0007669"/>
    <property type="project" value="UniProtKB-UniRule"/>
</dbReference>
<organism evidence="11 12">
    <name type="scientific">Bacteroides intestinalis</name>
    <dbReference type="NCBI Taxonomy" id="329854"/>
    <lineage>
        <taxon>Bacteria</taxon>
        <taxon>Pseudomonadati</taxon>
        <taxon>Bacteroidota</taxon>
        <taxon>Bacteroidia</taxon>
        <taxon>Bacteroidales</taxon>
        <taxon>Bacteroidaceae</taxon>
        <taxon>Bacteroides</taxon>
    </lineage>
</organism>
<evidence type="ECO:0000259" key="10">
    <source>
        <dbReference type="PROSITE" id="PS51918"/>
    </source>
</evidence>
<dbReference type="EMBL" id="QRQM01000010">
    <property type="protein sequence ID" value="RHN07007.1"/>
    <property type="molecule type" value="Genomic_DNA"/>
</dbReference>
<dbReference type="Pfam" id="PF04055">
    <property type="entry name" value="Radical_SAM"/>
    <property type="match status" value="1"/>
</dbReference>
<comment type="pathway">
    <text evidence="9">Protein modification; protein lipoylation via endogenous pathway; protein N(6)-(lipoyl)lysine from octanoyl-[acyl-carrier-protein]: step 2/2.</text>
</comment>
<dbReference type="CDD" id="cd01335">
    <property type="entry name" value="Radical_SAM"/>
    <property type="match status" value="1"/>
</dbReference>
<evidence type="ECO:0000256" key="7">
    <source>
        <dbReference type="ARBA" id="ARBA00023014"/>
    </source>
</evidence>
<dbReference type="InterPro" id="IPR006638">
    <property type="entry name" value="Elp3/MiaA/NifB-like_rSAM"/>
</dbReference>
<dbReference type="GeneID" id="26161642"/>
<comment type="similarity">
    <text evidence="9">Belongs to the radical SAM superfamily. Lipoyl synthase family.</text>
</comment>
<accession>A0AB37MCH3</accession>
<keyword evidence="3 9" id="KW-0808">Transferase</keyword>
<dbReference type="GO" id="GO:0005737">
    <property type="term" value="C:cytoplasm"/>
    <property type="evidence" value="ECO:0007669"/>
    <property type="project" value="UniProtKB-SubCell"/>
</dbReference>
<dbReference type="InterPro" id="IPR013785">
    <property type="entry name" value="Aldolase_TIM"/>
</dbReference>
<proteinExistence type="inferred from homology"/>
<feature type="binding site" evidence="9">
    <location>
        <position position="63"/>
    </location>
    <ligand>
        <name>[4Fe-4S] cluster</name>
        <dbReference type="ChEBI" id="CHEBI:49883"/>
        <label>2</label>
        <note>4Fe-4S-S-AdoMet</note>
    </ligand>
</feature>
<dbReference type="InterPro" id="IPR003698">
    <property type="entry name" value="Lipoyl_synth"/>
</dbReference>
<keyword evidence="7 9" id="KW-0411">Iron-sulfur</keyword>
<comment type="function">
    <text evidence="9">Catalyzes the radical-mediated insertion of two sulfur atoms into the C-6 and C-8 positions of the octanoyl moiety bound to the lipoyl domains of lipoate-dependent enzymes, thereby converting the octanoylated domains into lipoylated derivatives.</text>
</comment>
<dbReference type="SFLD" id="SFLDG01058">
    <property type="entry name" value="lipoyl_synthase_like"/>
    <property type="match status" value="1"/>
</dbReference>
<evidence type="ECO:0000256" key="6">
    <source>
        <dbReference type="ARBA" id="ARBA00023004"/>
    </source>
</evidence>
<evidence type="ECO:0000313" key="11">
    <source>
        <dbReference type="EMBL" id="RHN07007.1"/>
    </source>
</evidence>
<comment type="subcellular location">
    <subcellularLocation>
        <location evidence="9">Cytoplasm</location>
    </subcellularLocation>
</comment>
<dbReference type="SFLD" id="SFLDF00271">
    <property type="entry name" value="lipoyl_synthase"/>
    <property type="match status" value="1"/>
</dbReference>
<dbReference type="InterPro" id="IPR007197">
    <property type="entry name" value="rSAM"/>
</dbReference>
<evidence type="ECO:0000256" key="1">
    <source>
        <dbReference type="ARBA" id="ARBA00022485"/>
    </source>
</evidence>
<evidence type="ECO:0000256" key="8">
    <source>
        <dbReference type="ARBA" id="ARBA00047326"/>
    </source>
</evidence>
<evidence type="ECO:0000313" key="12">
    <source>
        <dbReference type="Proteomes" id="UP000286003"/>
    </source>
</evidence>
<dbReference type="PANTHER" id="PTHR10949:SF0">
    <property type="entry name" value="LIPOYL SYNTHASE, MITOCHONDRIAL"/>
    <property type="match status" value="1"/>
</dbReference>
<gene>
    <name evidence="9 11" type="primary">lipA</name>
    <name evidence="11" type="ORF">DWZ32_10175</name>
</gene>
<dbReference type="InterPro" id="IPR058240">
    <property type="entry name" value="rSAM_sf"/>
</dbReference>
<dbReference type="SUPFAM" id="SSF102114">
    <property type="entry name" value="Radical SAM enzymes"/>
    <property type="match status" value="1"/>
</dbReference>
<dbReference type="RefSeq" id="WP_007666875.1">
    <property type="nucleotide sequence ID" value="NZ_DAWCKB010000268.1"/>
</dbReference>
<sequence length="289" mass="32351">MKDRVRKPEWLKISIGANERYTETKRIVDSHCLHTICSSGRCPNMGECWGKGTATFMIGGDICTRCCKFCNTQTGRPLPLDPNEPTHVAESIALMKLSHAVITSVDRDDLPDLGAAHWARTIQEIKRLNPETTVEVLIPDFQGRKELVAQVIEARPEIISHNMETVKRISPLVRSAAHYETSLEVIRQVAASGTTTKSGIMVGLGETPEEVEELMDDLRQAGCQILTIGQYLQPSHKHYPVAEYVTPTQFVSYKEQGLAKGFDQVESAPLVRSSYHAERQIRFYKKGTE</sequence>
<dbReference type="HAMAP" id="MF_00206">
    <property type="entry name" value="Lipoyl_synth"/>
    <property type="match status" value="1"/>
</dbReference>
<dbReference type="NCBIfam" id="TIGR00510">
    <property type="entry name" value="lipA"/>
    <property type="match status" value="1"/>
</dbReference>
<dbReference type="EC" id="2.8.1.8" evidence="9"/>
<dbReference type="GO" id="GO:0046872">
    <property type="term" value="F:metal ion binding"/>
    <property type="evidence" value="ECO:0007669"/>
    <property type="project" value="UniProtKB-KW"/>
</dbReference>
<feature type="binding site" evidence="9">
    <location>
        <position position="37"/>
    </location>
    <ligand>
        <name>[4Fe-4S] cluster</name>
        <dbReference type="ChEBI" id="CHEBI:49883"/>
        <label>1</label>
    </ligand>
</feature>
<reference evidence="11 12" key="1">
    <citation type="submission" date="2018-08" db="EMBL/GenBank/DDBJ databases">
        <title>A genome reference for cultivated species of the human gut microbiota.</title>
        <authorList>
            <person name="Zou Y."/>
            <person name="Xue W."/>
            <person name="Luo G."/>
        </authorList>
    </citation>
    <scope>NUCLEOTIDE SEQUENCE [LARGE SCALE GENOMIC DNA]</scope>
    <source>
        <strain evidence="11 12">AF31-23</strain>
    </source>
</reference>
<dbReference type="SMART" id="SM00729">
    <property type="entry name" value="Elp3"/>
    <property type="match status" value="1"/>
</dbReference>
<keyword evidence="4 9" id="KW-0949">S-adenosyl-L-methionine</keyword>
<feature type="binding site" evidence="9">
    <location>
        <position position="70"/>
    </location>
    <ligand>
        <name>[4Fe-4S] cluster</name>
        <dbReference type="ChEBI" id="CHEBI:49883"/>
        <label>2</label>
        <note>4Fe-4S-S-AdoMet</note>
    </ligand>
</feature>
<dbReference type="GO" id="GO:0016992">
    <property type="term" value="F:lipoate synthase activity"/>
    <property type="evidence" value="ECO:0007669"/>
    <property type="project" value="UniProtKB-UniRule"/>
</dbReference>
<name>A0AB37MCH3_9BACE</name>